<reference evidence="2 3" key="1">
    <citation type="submission" date="2024-07" db="EMBL/GenBank/DDBJ databases">
        <title>Chromosome-level genome assembly of the water stick insect Ranatra chinensis (Heteroptera: Nepidae).</title>
        <authorList>
            <person name="Liu X."/>
        </authorList>
    </citation>
    <scope>NUCLEOTIDE SEQUENCE [LARGE SCALE GENOMIC DNA]</scope>
    <source>
        <strain evidence="2">Cailab_2021Rc</strain>
        <tissue evidence="2">Muscle</tissue>
    </source>
</reference>
<proteinExistence type="predicted"/>
<dbReference type="AlphaFoldDB" id="A0ABD0Y2T1"/>
<evidence type="ECO:0000313" key="3">
    <source>
        <dbReference type="Proteomes" id="UP001558652"/>
    </source>
</evidence>
<organism evidence="2 3">
    <name type="scientific">Ranatra chinensis</name>
    <dbReference type="NCBI Taxonomy" id="642074"/>
    <lineage>
        <taxon>Eukaryota</taxon>
        <taxon>Metazoa</taxon>
        <taxon>Ecdysozoa</taxon>
        <taxon>Arthropoda</taxon>
        <taxon>Hexapoda</taxon>
        <taxon>Insecta</taxon>
        <taxon>Pterygota</taxon>
        <taxon>Neoptera</taxon>
        <taxon>Paraneoptera</taxon>
        <taxon>Hemiptera</taxon>
        <taxon>Heteroptera</taxon>
        <taxon>Panheteroptera</taxon>
        <taxon>Nepomorpha</taxon>
        <taxon>Nepidae</taxon>
        <taxon>Ranatrinae</taxon>
        <taxon>Ranatra</taxon>
    </lineage>
</organism>
<feature type="compositionally biased region" description="Polar residues" evidence="1">
    <location>
        <begin position="9"/>
        <end position="20"/>
    </location>
</feature>
<protein>
    <submittedName>
        <fullName evidence="2">Uncharacterized protein</fullName>
    </submittedName>
</protein>
<dbReference type="Proteomes" id="UP001558652">
    <property type="component" value="Unassembled WGS sequence"/>
</dbReference>
<comment type="caution">
    <text evidence="2">The sequence shown here is derived from an EMBL/GenBank/DDBJ whole genome shotgun (WGS) entry which is preliminary data.</text>
</comment>
<accession>A0ABD0Y2T1</accession>
<evidence type="ECO:0000256" key="1">
    <source>
        <dbReference type="SAM" id="MobiDB-lite"/>
    </source>
</evidence>
<sequence length="192" mass="21939">MASKRRNMFQKNKTQETTENGEGYVDTNDELEERAPRRRDKQDPISATCRDSYISATVDFHLSLFSQRCPLSYSVVRFGKNHLGFNAYYDNPRISMWLERLRVITVQLSMFYENEKQETTEIEATNRWHSLAELLTERVTRNAVSSACEDRGLIPVVGTEGSESKASAIFRDIGIIVDSAVDFVLDGQHSAF</sequence>
<name>A0ABD0Y2T1_9HEMI</name>
<feature type="region of interest" description="Disordered" evidence="1">
    <location>
        <begin position="1"/>
        <end position="44"/>
    </location>
</feature>
<dbReference type="EMBL" id="JBFDAA010000015">
    <property type="protein sequence ID" value="KAL1117787.1"/>
    <property type="molecule type" value="Genomic_DNA"/>
</dbReference>
<evidence type="ECO:0000313" key="2">
    <source>
        <dbReference type="EMBL" id="KAL1117787.1"/>
    </source>
</evidence>
<gene>
    <name evidence="2" type="ORF">AAG570_004102</name>
</gene>
<keyword evidence="3" id="KW-1185">Reference proteome</keyword>